<dbReference type="AlphaFoldDB" id="A0A518AXM8"/>
<proteinExistence type="predicted"/>
<dbReference type="InterPro" id="IPR052344">
    <property type="entry name" value="Transposase-related"/>
</dbReference>
<dbReference type="Proteomes" id="UP000317093">
    <property type="component" value="Chromosome"/>
</dbReference>
<name>A0A518AXM8_9BACT</name>
<accession>A0A518AXM8</accession>
<organism evidence="2 3">
    <name type="scientific">Kolteria novifilia</name>
    <dbReference type="NCBI Taxonomy" id="2527975"/>
    <lineage>
        <taxon>Bacteria</taxon>
        <taxon>Pseudomonadati</taxon>
        <taxon>Planctomycetota</taxon>
        <taxon>Planctomycetia</taxon>
        <taxon>Kolteriales</taxon>
        <taxon>Kolteriaceae</taxon>
        <taxon>Kolteria</taxon>
    </lineage>
</organism>
<feature type="domain" description="Transposase IS66 central" evidence="1">
    <location>
        <begin position="12"/>
        <end position="66"/>
    </location>
</feature>
<keyword evidence="3" id="KW-1185">Reference proteome</keyword>
<dbReference type="KEGG" id="knv:Pan216_02680"/>
<evidence type="ECO:0000313" key="2">
    <source>
        <dbReference type="EMBL" id="QDU59440.1"/>
    </source>
</evidence>
<gene>
    <name evidence="2" type="ORF">Pan216_02680</name>
</gene>
<sequence>MLLRGLFSGNPKLIGMCRELYDHRQWLWTFLDQDGVDPTNNLSERSLRHAVIWRKLSFGTQSAAGSRFVETTLTVIETCRQQSRDIFTYLTDAVDAHFRSRPCPSLVTKP</sequence>
<dbReference type="EMBL" id="CP036279">
    <property type="protein sequence ID" value="QDU59440.1"/>
    <property type="molecule type" value="Genomic_DNA"/>
</dbReference>
<evidence type="ECO:0000259" key="1">
    <source>
        <dbReference type="Pfam" id="PF03050"/>
    </source>
</evidence>
<dbReference type="PANTHER" id="PTHR33678">
    <property type="entry name" value="BLL1576 PROTEIN"/>
    <property type="match status" value="1"/>
</dbReference>
<dbReference type="Pfam" id="PF03050">
    <property type="entry name" value="DDE_Tnp_IS66"/>
    <property type="match status" value="1"/>
</dbReference>
<evidence type="ECO:0000313" key="3">
    <source>
        <dbReference type="Proteomes" id="UP000317093"/>
    </source>
</evidence>
<dbReference type="PANTHER" id="PTHR33678:SF1">
    <property type="entry name" value="BLL1576 PROTEIN"/>
    <property type="match status" value="1"/>
</dbReference>
<reference evidence="2 3" key="1">
    <citation type="submission" date="2019-02" db="EMBL/GenBank/DDBJ databases">
        <title>Deep-cultivation of Planctomycetes and their phenomic and genomic characterization uncovers novel biology.</title>
        <authorList>
            <person name="Wiegand S."/>
            <person name="Jogler M."/>
            <person name="Boedeker C."/>
            <person name="Pinto D."/>
            <person name="Vollmers J."/>
            <person name="Rivas-Marin E."/>
            <person name="Kohn T."/>
            <person name="Peeters S.H."/>
            <person name="Heuer A."/>
            <person name="Rast P."/>
            <person name="Oberbeckmann S."/>
            <person name="Bunk B."/>
            <person name="Jeske O."/>
            <person name="Meyerdierks A."/>
            <person name="Storesund J.E."/>
            <person name="Kallscheuer N."/>
            <person name="Luecker S."/>
            <person name="Lage O.M."/>
            <person name="Pohl T."/>
            <person name="Merkel B.J."/>
            <person name="Hornburger P."/>
            <person name="Mueller R.-W."/>
            <person name="Bruemmer F."/>
            <person name="Labrenz M."/>
            <person name="Spormann A.M."/>
            <person name="Op den Camp H."/>
            <person name="Overmann J."/>
            <person name="Amann R."/>
            <person name="Jetten M.S.M."/>
            <person name="Mascher T."/>
            <person name="Medema M.H."/>
            <person name="Devos D.P."/>
            <person name="Kaster A.-K."/>
            <person name="Ovreas L."/>
            <person name="Rohde M."/>
            <person name="Galperin M.Y."/>
            <person name="Jogler C."/>
        </authorList>
    </citation>
    <scope>NUCLEOTIDE SEQUENCE [LARGE SCALE GENOMIC DNA]</scope>
    <source>
        <strain evidence="2 3">Pan216</strain>
    </source>
</reference>
<protein>
    <submittedName>
        <fullName evidence="2">Transposase IS66 family protein</fullName>
    </submittedName>
</protein>
<dbReference type="InterPro" id="IPR004291">
    <property type="entry name" value="Transposase_IS66_central"/>
</dbReference>